<proteinExistence type="predicted"/>
<dbReference type="SUPFAM" id="SSF50156">
    <property type="entry name" value="PDZ domain-like"/>
    <property type="match status" value="1"/>
</dbReference>
<protein>
    <recommendedName>
        <fullName evidence="1">PDZ domain-containing protein</fullName>
    </recommendedName>
</protein>
<comment type="caution">
    <text evidence="2">The sequence shown here is derived from an EMBL/GenBank/DDBJ whole genome shotgun (WGS) entry which is preliminary data.</text>
</comment>
<dbReference type="InterPro" id="IPR046450">
    <property type="entry name" value="PA_dom_sf"/>
</dbReference>
<dbReference type="Proteomes" id="UP001204798">
    <property type="component" value="Unassembled WGS sequence"/>
</dbReference>
<dbReference type="InterPro" id="IPR001478">
    <property type="entry name" value="PDZ"/>
</dbReference>
<dbReference type="InterPro" id="IPR007484">
    <property type="entry name" value="Peptidase_M28"/>
</dbReference>
<sequence length="599" mass="66515">MRHIWRWSVFILFVAFVSAVHSDISSYKAISSTAITATELKEHVRYLASDELEGRGAGTKGAEMAREYISALFAEWGLRPMGDNGTYSQRFSFPGRLRLGEGNSLELTLPDGQKRTFEPEKEFLPLALSANGEVEGEIVFAGYGISAPDKNYDDYAGIDVRGKIVLALRGMPANDTKFAQEATFPAKLRTAREKGAKALILVSGPLSPFEDEPVPFWTEPVMRDAGILGVSVKRAFAEALFYLESVQRKIDETLKPFSFALDKVRVRLKVNLQRERIEDANVIGLIEGSDPKLKDEIVVIGAHYDHVGVLVTRDGQRQIFNGADDNASGTSGLLELAQYFSANRDRVKRSLLFIAFGAEEIGLIGSRHFVDNPTVPLEKIVAMVNLDMIGRLRNNTLFVLGVASSPVWKELLNDVNSQFNFTLRDSPGFFGASDHFAFYNKGIPVLFFFTGMHENYHRPSDDWDTLNYEGMEKLVQMVAAVVERIANMPKRPQFQKAPQPAERPVAPMRVSTGIVPDYSWDGEGVKLMGVRPGSPAEKAGLKAGDVIVEVAGKQIRNLYDYMDALSKVEPNKPVTFVVLRDGNKITVTVVPEPMRRQSE</sequence>
<dbReference type="PANTHER" id="PTHR12147">
    <property type="entry name" value="METALLOPEPTIDASE M28 FAMILY MEMBER"/>
    <property type="match status" value="1"/>
</dbReference>
<dbReference type="EMBL" id="JANUCP010000003">
    <property type="protein sequence ID" value="MCS3919542.1"/>
    <property type="molecule type" value="Genomic_DNA"/>
</dbReference>
<evidence type="ECO:0000313" key="2">
    <source>
        <dbReference type="EMBL" id="MCS3919542.1"/>
    </source>
</evidence>
<dbReference type="Pfam" id="PF04389">
    <property type="entry name" value="Peptidase_M28"/>
    <property type="match status" value="1"/>
</dbReference>
<name>A0ABT2ENP8_9BACT</name>
<organism evidence="2 3">
    <name type="scientific">Candidatus Fervidibacter sacchari</name>
    <dbReference type="NCBI Taxonomy" id="1448929"/>
    <lineage>
        <taxon>Bacteria</taxon>
        <taxon>Candidatus Fervidibacterota</taxon>
        <taxon>Candidatus Fervidibacter</taxon>
    </lineage>
</organism>
<dbReference type="PROSITE" id="PS50106">
    <property type="entry name" value="PDZ"/>
    <property type="match status" value="1"/>
</dbReference>
<dbReference type="RefSeq" id="WP_259096058.1">
    <property type="nucleotide sequence ID" value="NZ_CP130454.1"/>
</dbReference>
<dbReference type="SUPFAM" id="SSF52025">
    <property type="entry name" value="PA domain"/>
    <property type="match status" value="1"/>
</dbReference>
<dbReference type="Pfam" id="PF13180">
    <property type="entry name" value="PDZ_2"/>
    <property type="match status" value="1"/>
</dbReference>
<gene>
    <name evidence="2" type="ORF">M2350_001955</name>
</gene>
<dbReference type="Gene3D" id="3.40.630.10">
    <property type="entry name" value="Zn peptidases"/>
    <property type="match status" value="2"/>
</dbReference>
<dbReference type="InterPro" id="IPR045175">
    <property type="entry name" value="M28_fam"/>
</dbReference>
<dbReference type="PANTHER" id="PTHR12147:SF26">
    <property type="entry name" value="PEPTIDASE M28 DOMAIN-CONTAINING PROTEIN"/>
    <property type="match status" value="1"/>
</dbReference>
<dbReference type="Gene3D" id="3.50.30.30">
    <property type="match status" value="1"/>
</dbReference>
<accession>A0ABT2ENP8</accession>
<dbReference type="Gene3D" id="2.30.42.10">
    <property type="match status" value="1"/>
</dbReference>
<dbReference type="InterPro" id="IPR036034">
    <property type="entry name" value="PDZ_sf"/>
</dbReference>
<reference evidence="2 3" key="1">
    <citation type="submission" date="2022-08" db="EMBL/GenBank/DDBJ databases">
        <title>Bacterial and archaeal communities from various locations to study Microbial Dark Matter (Phase II).</title>
        <authorList>
            <person name="Stepanauskas R."/>
        </authorList>
    </citation>
    <scope>NUCLEOTIDE SEQUENCE [LARGE SCALE GENOMIC DNA]</scope>
    <source>
        <strain evidence="2 3">PD1</strain>
    </source>
</reference>
<dbReference type="SUPFAM" id="SSF53187">
    <property type="entry name" value="Zn-dependent exopeptidases"/>
    <property type="match status" value="1"/>
</dbReference>
<dbReference type="CDD" id="cd23081">
    <property type="entry name" value="cpPDZ_EcRseP-like"/>
    <property type="match status" value="1"/>
</dbReference>
<evidence type="ECO:0000259" key="1">
    <source>
        <dbReference type="PROSITE" id="PS50106"/>
    </source>
</evidence>
<evidence type="ECO:0000313" key="3">
    <source>
        <dbReference type="Proteomes" id="UP001204798"/>
    </source>
</evidence>
<keyword evidence="3" id="KW-1185">Reference proteome</keyword>
<feature type="domain" description="PDZ" evidence="1">
    <location>
        <begin position="524"/>
        <end position="558"/>
    </location>
</feature>
<dbReference type="SMART" id="SM00228">
    <property type="entry name" value="PDZ"/>
    <property type="match status" value="1"/>
</dbReference>
<dbReference type="Pfam" id="PF02225">
    <property type="entry name" value="PA"/>
    <property type="match status" value="1"/>
</dbReference>
<dbReference type="InterPro" id="IPR003137">
    <property type="entry name" value="PA_domain"/>
</dbReference>